<dbReference type="GO" id="GO:0005829">
    <property type="term" value="C:cytosol"/>
    <property type="evidence" value="ECO:0007669"/>
    <property type="project" value="TreeGrafter"/>
</dbReference>
<evidence type="ECO:0000256" key="3">
    <source>
        <dbReference type="ARBA" id="ARBA00023163"/>
    </source>
</evidence>
<evidence type="ECO:0000256" key="1">
    <source>
        <dbReference type="ARBA" id="ARBA00023015"/>
    </source>
</evidence>
<keyword evidence="2" id="KW-0238">DNA-binding</keyword>
<dbReference type="EMBL" id="BJXK01000011">
    <property type="protein sequence ID" value="GEM80562.1"/>
    <property type="molecule type" value="Genomic_DNA"/>
</dbReference>
<dbReference type="InterPro" id="IPR032687">
    <property type="entry name" value="AraC-type_N"/>
</dbReference>
<dbReference type="Pfam" id="PF12625">
    <property type="entry name" value="Arabinose_bd"/>
    <property type="match status" value="1"/>
</dbReference>
<dbReference type="RefSeq" id="WP_119010153.1">
    <property type="nucleotide sequence ID" value="NZ_BJXK01000011.1"/>
</dbReference>
<dbReference type="PANTHER" id="PTHR47894:SF4">
    <property type="entry name" value="HTH-TYPE TRANSCRIPTIONAL REGULATOR GADX"/>
    <property type="match status" value="1"/>
</dbReference>
<evidence type="ECO:0000256" key="2">
    <source>
        <dbReference type="ARBA" id="ARBA00023125"/>
    </source>
</evidence>
<keyword evidence="6" id="KW-1185">Reference proteome</keyword>
<dbReference type="GO" id="GO:0000976">
    <property type="term" value="F:transcription cis-regulatory region binding"/>
    <property type="evidence" value="ECO:0007669"/>
    <property type="project" value="TreeGrafter"/>
</dbReference>
<dbReference type="SMART" id="SM00342">
    <property type="entry name" value="HTH_ARAC"/>
    <property type="match status" value="1"/>
</dbReference>
<dbReference type="GO" id="GO:0003700">
    <property type="term" value="F:DNA-binding transcription factor activity"/>
    <property type="evidence" value="ECO:0007669"/>
    <property type="project" value="InterPro"/>
</dbReference>
<dbReference type="AlphaFoldDB" id="A0A511QVG7"/>
<gene>
    <name evidence="5" type="ORF">VSU01S_28070</name>
</gene>
<dbReference type="Proteomes" id="UP000321113">
    <property type="component" value="Unassembled WGS sequence"/>
</dbReference>
<protein>
    <recommendedName>
        <fullName evidence="4">HTH araC/xylS-type domain-containing protein</fullName>
    </recommendedName>
</protein>
<dbReference type="InterPro" id="IPR009057">
    <property type="entry name" value="Homeodomain-like_sf"/>
</dbReference>
<feature type="domain" description="HTH araC/xylS-type" evidence="4">
    <location>
        <begin position="229"/>
        <end position="327"/>
    </location>
</feature>
<evidence type="ECO:0000259" key="4">
    <source>
        <dbReference type="PROSITE" id="PS01124"/>
    </source>
</evidence>
<evidence type="ECO:0000313" key="6">
    <source>
        <dbReference type="Proteomes" id="UP000321113"/>
    </source>
</evidence>
<dbReference type="Gene3D" id="1.10.10.60">
    <property type="entry name" value="Homeodomain-like"/>
    <property type="match status" value="1"/>
</dbReference>
<dbReference type="PANTHER" id="PTHR47894">
    <property type="entry name" value="HTH-TYPE TRANSCRIPTIONAL REGULATOR GADX"/>
    <property type="match status" value="1"/>
</dbReference>
<dbReference type="PROSITE" id="PS01124">
    <property type="entry name" value="HTH_ARAC_FAMILY_2"/>
    <property type="match status" value="1"/>
</dbReference>
<sequence>MDSIQGIPLIKTSAIRPFISRAERLGIPCKHYAKQVGLDIDVIKEYNCIIGERTLWRFIELIAKAETLSFFGYDTSKDEKAGNLSFIFAQTNAQSVTLADALQQLITLVSFESSACDISIEYLGDKAWIKRRPPFVKQDGSWQMEQYVIGKLIQFIRVFSHQDWMPEALKLTSPQAPLPDELLSVEVEWECVFTEICFPIQFLSNTIDPSSIQPFKETLAIKSGPYSDISLENFVRAQVLMHRTNMDDVAEEVGISKSTLKRRLAKLGTSFSQLLEHTRFDMAVSLLESRRYSVYEIGYLLQYQYPENFMRAFKRISGLTPTEYAQKHFS</sequence>
<proteinExistence type="predicted"/>
<keyword evidence="1" id="KW-0805">Transcription regulation</keyword>
<comment type="caution">
    <text evidence="5">The sequence shown here is derived from an EMBL/GenBank/DDBJ whole genome shotgun (WGS) entry which is preliminary data.</text>
</comment>
<dbReference type="OrthoDB" id="5850238at2"/>
<keyword evidence="3" id="KW-0804">Transcription</keyword>
<name>A0A511QVG7_9VIBR</name>
<dbReference type="InterPro" id="IPR018060">
    <property type="entry name" value="HTH_AraC"/>
</dbReference>
<dbReference type="Pfam" id="PF12833">
    <property type="entry name" value="HTH_18"/>
    <property type="match status" value="1"/>
</dbReference>
<organism evidence="5 6">
    <name type="scientific">Vibrio superstes NBRC 103154</name>
    <dbReference type="NCBI Taxonomy" id="1219062"/>
    <lineage>
        <taxon>Bacteria</taxon>
        <taxon>Pseudomonadati</taxon>
        <taxon>Pseudomonadota</taxon>
        <taxon>Gammaproteobacteria</taxon>
        <taxon>Vibrionales</taxon>
        <taxon>Vibrionaceae</taxon>
        <taxon>Vibrio</taxon>
    </lineage>
</organism>
<evidence type="ECO:0000313" key="5">
    <source>
        <dbReference type="EMBL" id="GEM80562.1"/>
    </source>
</evidence>
<dbReference type="SUPFAM" id="SSF46689">
    <property type="entry name" value="Homeodomain-like"/>
    <property type="match status" value="1"/>
</dbReference>
<accession>A0A511QVG7</accession>
<reference evidence="5 6" key="1">
    <citation type="submission" date="2019-07" db="EMBL/GenBank/DDBJ databases">
        <title>Whole genome shotgun sequence of Vibrio superstes NBRC 103154.</title>
        <authorList>
            <person name="Hosoyama A."/>
            <person name="Uohara A."/>
            <person name="Ohji S."/>
            <person name="Ichikawa N."/>
        </authorList>
    </citation>
    <scope>NUCLEOTIDE SEQUENCE [LARGE SCALE GENOMIC DNA]</scope>
    <source>
        <strain evidence="5 6">NBRC 103154</strain>
    </source>
</reference>